<evidence type="ECO:0000256" key="1">
    <source>
        <dbReference type="ARBA" id="ARBA00004604"/>
    </source>
</evidence>
<dbReference type="GO" id="GO:0019843">
    <property type="term" value="F:rRNA binding"/>
    <property type="evidence" value="ECO:0007669"/>
    <property type="project" value="TreeGrafter"/>
</dbReference>
<feature type="domain" description="UTP25 C-terminal" evidence="4">
    <location>
        <begin position="411"/>
        <end position="582"/>
    </location>
</feature>
<name>A0A0T6B6G4_9SCAR</name>
<dbReference type="InterPro" id="IPR053940">
    <property type="entry name" value="UTP25_NTPase-like"/>
</dbReference>
<dbReference type="GO" id="GO:0034511">
    <property type="term" value="F:U3 snoRNA binding"/>
    <property type="evidence" value="ECO:0007669"/>
    <property type="project" value="InterPro"/>
</dbReference>
<dbReference type="PANTHER" id="PTHR12933:SF0">
    <property type="entry name" value="U3 SMALL NUCLEOLAR RNA-ASSOCIATED PROTEIN 25 HOMOLOG"/>
    <property type="match status" value="1"/>
</dbReference>
<dbReference type="InterPro" id="IPR010678">
    <property type="entry name" value="UTP25"/>
</dbReference>
<keyword evidence="3" id="KW-0539">Nucleus</keyword>
<evidence type="ECO:0000256" key="2">
    <source>
        <dbReference type="ARBA" id="ARBA00009223"/>
    </source>
</evidence>
<accession>A0A0T6B6G4</accession>
<dbReference type="GO" id="GO:0032040">
    <property type="term" value="C:small-subunit processome"/>
    <property type="evidence" value="ECO:0007669"/>
    <property type="project" value="TreeGrafter"/>
</dbReference>
<evidence type="ECO:0008006" key="8">
    <source>
        <dbReference type="Google" id="ProtNLM"/>
    </source>
</evidence>
<feature type="non-terminal residue" evidence="6">
    <location>
        <position position="1"/>
    </location>
</feature>
<sequence length="588" mass="68088">KSVDEDNVDHEISDELDPFAKHLLYELNDSLLRSVSSTPMDVNNFNEDWPYAGTITIQIPKCIEQMQEKKESTIIEVKSFAPAGCIPKRIHLSKDTLDTLCIKSQIISNLAKSNSSLTNKEKSIPLTPLQAELFSIINNYQDLYYPQRNFDNGEEIRYAYCLHTINHILKTRNKVVHHNVRLSKKEDVPEEFRDQGLVRPKVLIVVPFKNAAFKIIQFLINILITEDKGNVINKNRFLEDFTGNELIMPKKNPKPEDYELTFAGNSSDDFKIGITVTKKSLKLYADFYSSDIIIASPLGLRYTIGAEGEADRDYDFLASIELLIFDQAEIFLMQNWDHVIHIMKHMHLQPKKAHGTDFSRVRTWSLNGWAKYYRQTLIFSSFALPEINAVFNKHCANYAGKVKVIQKITYGSIRQVYVQLPHVFQKIGANSVEQRDALMKQTLIYVSSYFDYVKIRNYFKKEDISFVQICEYSKSGKIARARDMFFHGDAHFLLYTERHHFFNRIKIKGIRHLIFYQPPTFPNFYYEICNFMQETNMNKKIGSMSNMTVTVLYTKYDAQQLAGIVGTDRATKMLQSEKDVHLLVTDGD</sequence>
<dbReference type="Pfam" id="PF22916">
    <property type="entry name" value="UTP25_NTPase-like"/>
    <property type="match status" value="1"/>
</dbReference>
<dbReference type="AlphaFoldDB" id="A0A0T6B6G4"/>
<dbReference type="Proteomes" id="UP000051574">
    <property type="component" value="Unassembled WGS sequence"/>
</dbReference>
<organism evidence="6 7">
    <name type="scientific">Oryctes borbonicus</name>
    <dbReference type="NCBI Taxonomy" id="1629725"/>
    <lineage>
        <taxon>Eukaryota</taxon>
        <taxon>Metazoa</taxon>
        <taxon>Ecdysozoa</taxon>
        <taxon>Arthropoda</taxon>
        <taxon>Hexapoda</taxon>
        <taxon>Insecta</taxon>
        <taxon>Pterygota</taxon>
        <taxon>Neoptera</taxon>
        <taxon>Endopterygota</taxon>
        <taxon>Coleoptera</taxon>
        <taxon>Polyphaga</taxon>
        <taxon>Scarabaeiformia</taxon>
        <taxon>Scarabaeidae</taxon>
        <taxon>Dynastinae</taxon>
        <taxon>Oryctes</taxon>
    </lineage>
</organism>
<dbReference type="OrthoDB" id="10264378at2759"/>
<dbReference type="GO" id="GO:0000462">
    <property type="term" value="P:maturation of SSU-rRNA from tricistronic rRNA transcript (SSU-rRNA, 5.8S rRNA, LSU-rRNA)"/>
    <property type="evidence" value="ECO:0007669"/>
    <property type="project" value="TreeGrafter"/>
</dbReference>
<feature type="domain" description="UTP25 NTP hydrolase-like" evidence="5">
    <location>
        <begin position="140"/>
        <end position="402"/>
    </location>
</feature>
<evidence type="ECO:0000259" key="4">
    <source>
        <dbReference type="Pfam" id="PF06862"/>
    </source>
</evidence>
<evidence type="ECO:0000256" key="3">
    <source>
        <dbReference type="ARBA" id="ARBA00023242"/>
    </source>
</evidence>
<comment type="caution">
    <text evidence="6">The sequence shown here is derived from an EMBL/GenBank/DDBJ whole genome shotgun (WGS) entry which is preliminary data.</text>
</comment>
<dbReference type="EMBL" id="LJIG01009500">
    <property type="protein sequence ID" value="KRT82956.1"/>
    <property type="molecule type" value="Genomic_DNA"/>
</dbReference>
<dbReference type="InterPro" id="IPR053939">
    <property type="entry name" value="UTP25_C"/>
</dbReference>
<comment type="subcellular location">
    <subcellularLocation>
        <location evidence="1">Nucleus</location>
        <location evidence="1">Nucleolus</location>
    </subcellularLocation>
</comment>
<keyword evidence="7" id="KW-1185">Reference proteome</keyword>
<evidence type="ECO:0000313" key="6">
    <source>
        <dbReference type="EMBL" id="KRT82956.1"/>
    </source>
</evidence>
<gene>
    <name evidence="6" type="ORF">AMK59_3427</name>
</gene>
<dbReference type="PANTHER" id="PTHR12933">
    <property type="entry name" value="ORF PROTEIN-RELATED"/>
    <property type="match status" value="1"/>
</dbReference>
<proteinExistence type="inferred from homology"/>
<evidence type="ECO:0000313" key="7">
    <source>
        <dbReference type="Proteomes" id="UP000051574"/>
    </source>
</evidence>
<dbReference type="Pfam" id="PF06862">
    <property type="entry name" value="Utp25_C"/>
    <property type="match status" value="1"/>
</dbReference>
<protein>
    <recommendedName>
        <fullName evidence="8">Digestive organ expansion factor-like protein</fullName>
    </recommendedName>
</protein>
<evidence type="ECO:0000259" key="5">
    <source>
        <dbReference type="Pfam" id="PF22916"/>
    </source>
</evidence>
<comment type="similarity">
    <text evidence="2">Belongs to the UTP25 family.</text>
</comment>
<reference evidence="6 7" key="1">
    <citation type="submission" date="2015-09" db="EMBL/GenBank/DDBJ databases">
        <title>Draft genome of the scarab beetle Oryctes borbonicus.</title>
        <authorList>
            <person name="Meyer J.M."/>
            <person name="Markov G.V."/>
            <person name="Baskaran P."/>
            <person name="Herrmann M."/>
            <person name="Sommer R.J."/>
            <person name="Roedelsperger C."/>
        </authorList>
    </citation>
    <scope>NUCLEOTIDE SEQUENCE [LARGE SCALE GENOMIC DNA]</scope>
    <source>
        <strain evidence="6">OB123</strain>
        <tissue evidence="6">Whole animal</tissue>
    </source>
</reference>